<evidence type="ECO:0000313" key="1">
    <source>
        <dbReference type="EMBL" id="AQN80245.1"/>
    </source>
</evidence>
<keyword evidence="2" id="KW-1185">Reference proteome</keyword>
<sequence length="65" mass="7456">MEDKDLLFDYLYLTIGHLLSDIEDVRDCNASFYGHHEHLDDQTESMGTTVLLLGDLVDKLKEVSK</sequence>
<proteinExistence type="predicted"/>
<dbReference type="Proteomes" id="UP000188147">
    <property type="component" value="Chromosome"/>
</dbReference>
<name>A0ABM6HV47_9LACO</name>
<protein>
    <submittedName>
        <fullName evidence="1">Uncharacterized protein</fullName>
    </submittedName>
</protein>
<evidence type="ECO:0000313" key="2">
    <source>
        <dbReference type="Proteomes" id="UP000188147"/>
    </source>
</evidence>
<dbReference type="RefSeq" id="WP_077283060.1">
    <property type="nucleotide sequence ID" value="NZ_CP016329.1"/>
</dbReference>
<dbReference type="EMBL" id="CP016329">
    <property type="protein sequence ID" value="AQN80245.1"/>
    <property type="molecule type" value="Genomic_DNA"/>
</dbReference>
<reference evidence="1 2" key="1">
    <citation type="submission" date="2016-06" db="EMBL/GenBank/DDBJ databases">
        <authorList>
            <person name="Kim H.J."/>
        </authorList>
    </citation>
    <scope>NUCLEOTIDE SEQUENCE [LARGE SCALE GENOMIC DNA]</scope>
    <source>
        <strain evidence="1 2">KFRI01</strain>
    </source>
</reference>
<organism evidence="1 2">
    <name type="scientific">Leuconostoc garlicum</name>
    <dbReference type="NCBI Taxonomy" id="255248"/>
    <lineage>
        <taxon>Bacteria</taxon>
        <taxon>Bacillati</taxon>
        <taxon>Bacillota</taxon>
        <taxon>Bacilli</taxon>
        <taxon>Lactobacillales</taxon>
        <taxon>Lactobacillaceae</taxon>
        <taxon>Leuconostoc</taxon>
    </lineage>
</organism>
<gene>
    <name evidence="1" type="ORF">A9176_07745</name>
</gene>
<accession>A0ABM6HV47</accession>